<feature type="region of interest" description="LID" evidence="7">
    <location>
        <begin position="496"/>
        <end position="533"/>
    </location>
</feature>
<keyword evidence="2 7" id="KW-0808">Transferase</keyword>
<organism evidence="10 11">
    <name type="scientific">Drosophila gunungcola</name>
    <name type="common">fruit fly</name>
    <dbReference type="NCBI Taxonomy" id="103775"/>
    <lineage>
        <taxon>Eukaryota</taxon>
        <taxon>Metazoa</taxon>
        <taxon>Ecdysozoa</taxon>
        <taxon>Arthropoda</taxon>
        <taxon>Hexapoda</taxon>
        <taxon>Insecta</taxon>
        <taxon>Pterygota</taxon>
        <taxon>Neoptera</taxon>
        <taxon>Endopterygota</taxon>
        <taxon>Diptera</taxon>
        <taxon>Brachycera</taxon>
        <taxon>Muscomorpha</taxon>
        <taxon>Ephydroidea</taxon>
        <taxon>Drosophilidae</taxon>
        <taxon>Drosophila</taxon>
        <taxon>Sophophora</taxon>
    </lineage>
</organism>
<dbReference type="GO" id="GO:0005758">
    <property type="term" value="C:mitochondrial intermembrane space"/>
    <property type="evidence" value="ECO:0007669"/>
    <property type="project" value="UniProtKB-SubCell"/>
</dbReference>
<feature type="binding site" evidence="7">
    <location>
        <position position="569"/>
    </location>
    <ligand>
        <name>ATP</name>
        <dbReference type="ChEBI" id="CHEBI:30616"/>
    </ligand>
</feature>
<dbReference type="InterPro" id="IPR000850">
    <property type="entry name" value="Adenylat/UMP-CMP_kin"/>
</dbReference>
<dbReference type="GO" id="GO:0046034">
    <property type="term" value="P:ATP metabolic process"/>
    <property type="evidence" value="ECO:0007669"/>
    <property type="project" value="UniProtKB-UniRule"/>
</dbReference>
<feature type="binding site" evidence="7">
    <location>
        <begin position="455"/>
        <end position="458"/>
    </location>
    <ligand>
        <name>AMP</name>
        <dbReference type="ChEBI" id="CHEBI:456215"/>
    </ligand>
</feature>
<comment type="caution">
    <text evidence="10">The sequence shown here is derived from an EMBL/GenBank/DDBJ whole genome shotgun (WGS) entry which is preliminary data.</text>
</comment>
<dbReference type="PANTHER" id="PTHR46612">
    <property type="entry name" value="XYLOSIDE XYLOSYLTRANSFERASE 1"/>
    <property type="match status" value="1"/>
</dbReference>
<dbReference type="CDD" id="cd01428">
    <property type="entry name" value="ADK"/>
    <property type="match status" value="1"/>
</dbReference>
<feature type="binding site" evidence="7">
    <location>
        <position position="497"/>
    </location>
    <ligand>
        <name>ATP</name>
        <dbReference type="ChEBI" id="CHEBI:30616"/>
    </ligand>
</feature>
<comment type="subunit">
    <text evidence="7">Monomer.</text>
</comment>
<accession>A0A9P9YNK6</accession>
<dbReference type="HAMAP" id="MF_00235">
    <property type="entry name" value="Adenylate_kinase_Adk"/>
    <property type="match status" value="1"/>
</dbReference>
<dbReference type="InterPro" id="IPR006259">
    <property type="entry name" value="Adenyl_kin_sub"/>
</dbReference>
<feature type="binding site" evidence="7">
    <location>
        <position position="541"/>
    </location>
    <ligand>
        <name>AMP</name>
        <dbReference type="ChEBI" id="CHEBI:456215"/>
    </ligand>
</feature>
<keyword evidence="11" id="KW-1185">Reference proteome</keyword>
<dbReference type="GO" id="GO:0016266">
    <property type="term" value="P:protein O-linked glycosylation via N-acetyl-galactosamine"/>
    <property type="evidence" value="ECO:0007669"/>
    <property type="project" value="TreeGrafter"/>
</dbReference>
<keyword evidence="4 7" id="KW-0418">Kinase</keyword>
<gene>
    <name evidence="7" type="primary">Ak2</name>
    <name evidence="10" type="ORF">M5D96_007348</name>
</gene>
<comment type="catalytic activity">
    <reaction evidence="7">
        <text>AMP + ATP = 2 ADP</text>
        <dbReference type="Rhea" id="RHEA:12973"/>
        <dbReference type="ChEBI" id="CHEBI:30616"/>
        <dbReference type="ChEBI" id="CHEBI:456215"/>
        <dbReference type="ChEBI" id="CHEBI:456216"/>
        <dbReference type="EC" id="2.7.4.3"/>
    </reaction>
</comment>
<feature type="binding site" evidence="7">
    <location>
        <position position="530"/>
    </location>
    <ligand>
        <name>AMP</name>
        <dbReference type="ChEBI" id="CHEBI:456215"/>
    </ligand>
</feature>
<feature type="region of interest" description="Disordered" evidence="8">
    <location>
        <begin position="505"/>
        <end position="526"/>
    </location>
</feature>
<dbReference type="GO" id="GO:0005829">
    <property type="term" value="C:cytosol"/>
    <property type="evidence" value="ECO:0007669"/>
    <property type="project" value="UniProtKB-SubCell"/>
</dbReference>
<keyword evidence="6 7" id="KW-0496">Mitochondrion</keyword>
<feature type="binding site" evidence="7">
    <location>
        <position position="401"/>
    </location>
    <ligand>
        <name>AMP</name>
        <dbReference type="ChEBI" id="CHEBI:456215"/>
    </ligand>
</feature>
<sequence length="592" mass="68149">MYGMKCKSQLLEDQENVTLIINRRNSIRQKQKSWSWTLLRCSRLNKLSHAEQEEAAVRNPDNQATTPVVPPILRPTHYLLNYSAAQLELGAHLNGFSSDYNIFVIYTRENYHLNLKFDLLLKHTSAQLHLHVITDSESQTSVLEILQRQIRRFRRTVLYTIYDVKVCSSIIQDIAAKLSPYFSSTPNSYYSDSLAILLDCDIVFRSDVRLLFNEFDHFLPHQLYGLAPELTPVYRHILYRYRVRYPKTSFGNPYYPMNNEQQHSHIHHGYPGLNSGSYLEKLTHSEVHTLVAKYSFKGHLGDQDFFTLLGYEYPNLIYRLDCIWNRQLCTWWKDHGYSDIFDAYFRCEGNIKMYHGNSVPVERYEPQNIGINAILLGPPGSGKGTQAPLLKEKFCVCHLSTGDMLRAEISSGSKLGAELKKVMDAGKLVSDDLVVDMIDSNLDKPECKNGFLLDGFPRTVVQAEKLDTLLDKRKANLDAVIEFAIDDSLLVRRITGRLIHQSSGRSYHDEFAPPKKPMTDDVTGEPLIRRSDDNAEALKKRLESYHKQTRPLVDYYGLRGLHFKVDAARKSSDVFSTIENIFQRKRPAQVQL</sequence>
<evidence type="ECO:0000256" key="1">
    <source>
        <dbReference type="ARBA" id="ARBA00022553"/>
    </source>
</evidence>
<proteinExistence type="inferred from homology"/>
<dbReference type="InterPro" id="IPR027417">
    <property type="entry name" value="P-loop_NTPase"/>
</dbReference>
<dbReference type="EMBL" id="JAMKOV010000005">
    <property type="protein sequence ID" value="KAI8039923.1"/>
    <property type="molecule type" value="Genomic_DNA"/>
</dbReference>
<keyword evidence="7" id="KW-0963">Cytoplasm</keyword>
<evidence type="ECO:0000313" key="11">
    <source>
        <dbReference type="Proteomes" id="UP001059596"/>
    </source>
</evidence>
<dbReference type="InterPro" id="IPR007862">
    <property type="entry name" value="Adenylate_kinase_lid-dom"/>
</dbReference>
<evidence type="ECO:0000256" key="4">
    <source>
        <dbReference type="ARBA" id="ARBA00022777"/>
    </source>
</evidence>
<feature type="binding site" evidence="7">
    <location>
        <begin position="380"/>
        <end position="385"/>
    </location>
    <ligand>
        <name>ATP</name>
        <dbReference type="ChEBI" id="CHEBI:30616"/>
    </ligand>
</feature>
<dbReference type="SUPFAM" id="SSF53448">
    <property type="entry name" value="Nucleotide-diphospho-sugar transferases"/>
    <property type="match status" value="1"/>
</dbReference>
<keyword evidence="1" id="KW-0597">Phosphoprotein</keyword>
<dbReference type="GO" id="GO:0006172">
    <property type="term" value="P:ADP biosynthetic process"/>
    <property type="evidence" value="ECO:0007669"/>
    <property type="project" value="UniProtKB-UniRule"/>
</dbReference>
<dbReference type="GO" id="GO:0005524">
    <property type="term" value="F:ATP binding"/>
    <property type="evidence" value="ECO:0007669"/>
    <property type="project" value="UniProtKB-KW"/>
</dbReference>
<dbReference type="InterPro" id="IPR028587">
    <property type="entry name" value="AK2"/>
</dbReference>
<dbReference type="GO" id="GO:0140560">
    <property type="term" value="F:xylosyl alpha-1,3-xylosyltransferase activity"/>
    <property type="evidence" value="ECO:0007669"/>
    <property type="project" value="TreeGrafter"/>
</dbReference>
<feature type="binding site" evidence="7">
    <location>
        <begin position="506"/>
        <end position="507"/>
    </location>
    <ligand>
        <name>ATP</name>
        <dbReference type="ChEBI" id="CHEBI:30616"/>
    </ligand>
</feature>
<evidence type="ECO:0000256" key="8">
    <source>
        <dbReference type="SAM" id="MobiDB-lite"/>
    </source>
</evidence>
<feature type="binding site" evidence="7">
    <location>
        <position position="406"/>
    </location>
    <ligand>
        <name>AMP</name>
        <dbReference type="ChEBI" id="CHEBI:456215"/>
    </ligand>
</feature>
<dbReference type="InterPro" id="IPR033690">
    <property type="entry name" value="Adenylat_kinase_CS"/>
</dbReference>
<reference evidence="10" key="1">
    <citation type="journal article" date="2023" name="Genome Biol. Evol.">
        <title>Long-read-based Genome Assembly of Drosophila gunungcola Reveals Fewer Chemosensory Genes in Flower-breeding Species.</title>
        <authorList>
            <person name="Negi A."/>
            <person name="Liao B.Y."/>
            <person name="Yeh S.D."/>
        </authorList>
    </citation>
    <scope>NUCLEOTIDE SEQUENCE</scope>
    <source>
        <strain evidence="10">Sukarami</strain>
    </source>
</reference>
<dbReference type="InterPro" id="IPR029044">
    <property type="entry name" value="Nucleotide-diphossugar_trans"/>
</dbReference>
<dbReference type="PANTHER" id="PTHR46612:SF1">
    <property type="entry name" value="XYLOSIDE XYLOSYLTRANSFERASE 1"/>
    <property type="match status" value="1"/>
</dbReference>
<dbReference type="EC" id="2.7.4.3" evidence="7"/>
<feature type="domain" description="Adenylate kinase active site lid" evidence="9">
    <location>
        <begin position="497"/>
        <end position="532"/>
    </location>
</feature>
<dbReference type="Proteomes" id="UP001059596">
    <property type="component" value="Unassembled WGS sequence"/>
</dbReference>
<keyword evidence="3 7" id="KW-0547">Nucleotide-binding</keyword>
<dbReference type="SUPFAM" id="SSF52540">
    <property type="entry name" value="P-loop containing nucleoside triphosphate hydrolases"/>
    <property type="match status" value="1"/>
</dbReference>
<dbReference type="NCBIfam" id="NF001381">
    <property type="entry name" value="PRK00279.1-3"/>
    <property type="match status" value="1"/>
</dbReference>
<dbReference type="Pfam" id="PF00406">
    <property type="entry name" value="ADK"/>
    <property type="match status" value="1"/>
</dbReference>
<dbReference type="Gene3D" id="3.90.550.10">
    <property type="entry name" value="Spore Coat Polysaccharide Biosynthesis Protein SpsA, Chain A"/>
    <property type="match status" value="1"/>
</dbReference>
<feature type="compositionally biased region" description="Basic and acidic residues" evidence="8">
    <location>
        <begin position="506"/>
        <end position="519"/>
    </location>
</feature>
<comment type="function">
    <text evidence="7">Catalyzes the reversible transfer of the terminal phosphate group between ATP and AMP. Plays an important role in cellular energy homeostasis and in adenine nucleotide metabolism. Adenylate kinase activity is critical for regulation of the phosphate utilization and the AMP de novo biosynthesis pathways.</text>
</comment>
<dbReference type="FunFam" id="3.40.50.300:FF:000106">
    <property type="entry name" value="Adenylate kinase mitochondrial"/>
    <property type="match status" value="1"/>
</dbReference>
<comment type="similarity">
    <text evidence="7">Belongs to the adenylate kinase family. AK2 subfamily.</text>
</comment>
<evidence type="ECO:0000256" key="3">
    <source>
        <dbReference type="ARBA" id="ARBA00022741"/>
    </source>
</evidence>
<evidence type="ECO:0000259" key="9">
    <source>
        <dbReference type="Pfam" id="PF05191"/>
    </source>
</evidence>
<dbReference type="GO" id="GO:0004017">
    <property type="term" value="F:AMP kinase activity"/>
    <property type="evidence" value="ECO:0007669"/>
    <property type="project" value="UniProtKB-UniRule"/>
</dbReference>
<feature type="binding site" evidence="7">
    <location>
        <position position="462"/>
    </location>
    <ligand>
        <name>AMP</name>
        <dbReference type="ChEBI" id="CHEBI:456215"/>
    </ligand>
</feature>
<dbReference type="Gene3D" id="3.40.50.300">
    <property type="entry name" value="P-loop containing nucleotide triphosphate hydrolases"/>
    <property type="match status" value="1"/>
</dbReference>
<dbReference type="Pfam" id="PF05191">
    <property type="entry name" value="ADK_lid"/>
    <property type="match status" value="1"/>
</dbReference>
<feature type="binding site" evidence="7">
    <location>
        <begin position="427"/>
        <end position="429"/>
    </location>
    <ligand>
        <name>AMP</name>
        <dbReference type="ChEBI" id="CHEBI:456215"/>
    </ligand>
</feature>
<comment type="subcellular location">
    <subcellularLocation>
        <location evidence="7">Cytoplasm</location>
        <location evidence="7">Cytosol</location>
    </subcellularLocation>
    <subcellularLocation>
        <location evidence="7">Mitochondrion intermembrane space</location>
    </subcellularLocation>
    <text evidence="7">Predominantly mitochondrial.</text>
</comment>
<dbReference type="NCBIfam" id="NF011100">
    <property type="entry name" value="PRK14527.1"/>
    <property type="match status" value="1"/>
</dbReference>
<protein>
    <recommendedName>
        <fullName evidence="7">Adenylate kinase</fullName>
        <ecNumber evidence="7">2.7.4.3</ecNumber>
    </recommendedName>
    <alternativeName>
        <fullName evidence="7">ATP-AMP transphosphorylase</fullName>
    </alternativeName>
    <alternativeName>
        <fullName evidence="7">ATP:AMP phosphotransferase</fullName>
    </alternativeName>
    <alternativeName>
        <fullName evidence="7">Adenylate kinase cytosolic and mitochondrial</fullName>
    </alternativeName>
    <alternativeName>
        <fullName evidence="7">Adenylate monophosphate kinase</fullName>
    </alternativeName>
</protein>
<evidence type="ECO:0000313" key="10">
    <source>
        <dbReference type="EMBL" id="KAI8039923.1"/>
    </source>
</evidence>
<evidence type="ECO:0000256" key="5">
    <source>
        <dbReference type="ARBA" id="ARBA00022840"/>
    </source>
</evidence>
<evidence type="ECO:0000256" key="2">
    <source>
        <dbReference type="ARBA" id="ARBA00022679"/>
    </source>
</evidence>
<dbReference type="GO" id="GO:0046033">
    <property type="term" value="P:AMP metabolic process"/>
    <property type="evidence" value="ECO:0007669"/>
    <property type="project" value="UniProtKB-UniRule"/>
</dbReference>
<dbReference type="GO" id="GO:0005789">
    <property type="term" value="C:endoplasmic reticulum membrane"/>
    <property type="evidence" value="ECO:0007669"/>
    <property type="project" value="TreeGrafter"/>
</dbReference>
<dbReference type="InterPro" id="IPR042465">
    <property type="entry name" value="XXLT1"/>
</dbReference>
<feature type="region of interest" description="NMPbind" evidence="7">
    <location>
        <begin position="400"/>
        <end position="429"/>
    </location>
</feature>
<evidence type="ECO:0000256" key="6">
    <source>
        <dbReference type="ARBA" id="ARBA00023128"/>
    </source>
</evidence>
<keyword evidence="5 7" id="KW-0067">ATP-binding</keyword>
<dbReference type="NCBIfam" id="TIGR01351">
    <property type="entry name" value="adk"/>
    <property type="match status" value="1"/>
</dbReference>
<evidence type="ECO:0000256" key="7">
    <source>
        <dbReference type="HAMAP-Rule" id="MF_03168"/>
    </source>
</evidence>
<dbReference type="HAMAP" id="MF_03168">
    <property type="entry name" value="Adenylate_kinase_AK2"/>
    <property type="match status" value="1"/>
</dbReference>
<dbReference type="PROSITE" id="PS00113">
    <property type="entry name" value="ADENYLATE_KINASE"/>
    <property type="match status" value="1"/>
</dbReference>
<dbReference type="AlphaFoldDB" id="A0A9P9YNK6"/>
<dbReference type="PRINTS" id="PR00094">
    <property type="entry name" value="ADENYLTKNASE"/>
</dbReference>
<comment type="domain">
    <text evidence="7">Consists of three domains, a large central CORE domain and two small peripheral domains, NMPbind and LID, which undergo movements during catalysis. The LID domain closes over the site of phosphoryl transfer upon ATP binding. Assembling and dissambling the active center during each catalytic cycle provides an effective means to prevent ATP hydrolysis.</text>
</comment>
<name>A0A9P9YNK6_9MUSC</name>